<keyword evidence="2 8" id="KW-0328">Glycosyltransferase</keyword>
<evidence type="ECO:0000256" key="7">
    <source>
        <dbReference type="SAM" id="Phobius"/>
    </source>
</evidence>
<dbReference type="PANTHER" id="PTHR43867">
    <property type="entry name" value="CELLULOSE SYNTHASE CATALYTIC SUBUNIT A [UDP-FORMING]"/>
    <property type="match status" value="1"/>
</dbReference>
<dbReference type="RefSeq" id="WP_084629258.1">
    <property type="nucleotide sequence ID" value="NZ_FZPF01000003.1"/>
</dbReference>
<comment type="subcellular location">
    <subcellularLocation>
        <location evidence="1">Membrane</location>
        <topology evidence="1">Multi-pass membrane protein</topology>
    </subcellularLocation>
</comment>
<dbReference type="STRING" id="935700.jaqu_02440"/>
<evidence type="ECO:0000313" key="8">
    <source>
        <dbReference type="EMBL" id="KIT18017.1"/>
    </source>
</evidence>
<dbReference type="AlphaFoldDB" id="A0A0D1CTB9"/>
<dbReference type="GO" id="GO:0016757">
    <property type="term" value="F:glycosyltransferase activity"/>
    <property type="evidence" value="ECO:0007669"/>
    <property type="project" value="UniProtKB-KW"/>
</dbReference>
<dbReference type="EC" id="2.4.1.-" evidence="8"/>
<gene>
    <name evidence="8" type="ORF">jaqu_02440</name>
</gene>
<feature type="transmembrane region" description="Helical" evidence="7">
    <location>
        <begin position="143"/>
        <end position="161"/>
    </location>
</feature>
<dbReference type="Gene3D" id="3.90.550.10">
    <property type="entry name" value="Spore Coat Polysaccharide Biosynthesis Protein SpsA, Chain A"/>
    <property type="match status" value="1"/>
</dbReference>
<reference evidence="8 9" key="1">
    <citation type="submission" date="2015-02" db="EMBL/GenBank/DDBJ databases">
        <title>Genome Sequence of Jannaschia aquimarina DSM28248, a member of the Roseobacter clade.</title>
        <authorList>
            <person name="Voget S."/>
            <person name="Daniel R."/>
        </authorList>
    </citation>
    <scope>NUCLEOTIDE SEQUENCE [LARGE SCALE GENOMIC DNA]</scope>
    <source>
        <strain evidence="8 9">GSW-M26</strain>
    </source>
</reference>
<dbReference type="InterPro" id="IPR029044">
    <property type="entry name" value="Nucleotide-diphossugar_trans"/>
</dbReference>
<sequence>MLAREQGARLGEILRSEGMVEGRDLDRALARQAGLGHIDRLPPPDAASLAVARKLPLEIALRHRAVPIRSAACTPVIATPFPERAQILRTELPRDLSDAPIVAASAQLVDARISEAHGAALARQAECRAPRRESCRDWRGQSVGIWISAALIALLSCALTWPRATLAALMGVALLAMLGNLGLRAAAIRALRSGRHPGFRSVRSDRLPDERLPRISILIPLHDEPEIAPALIRRMERLDYPRSRLEILLVVEENDEATRTALADATLPAWMRVIPVPEGQPHTKPRAMNYALNFATGDVIGVYDAEDAPSTDQLRKVATRFVHGGERLACLQGRLDYYNATRNWMARGFTIEYAAWFRLLLPGIARMGLVVPLGGTTVFFRRNALEEVGAWDAHNVTEDADLGVRLTRRGWRTEVIDVTTLEEANAAPLPWINQRSRWMKGYLMTWAVHSARPLHLWRDLGPRRFWFFHLHFLSAVLNALLMPLAWTLVVIPFGLPHPAVDGMPVWVSYGLGVGLPLLTVANWGMAAYACRAPHHRHLRRSIPLLEPYFALASLAVLKAVAELVLKPFHWDKTAHGVFGGAGLDEAAPER</sequence>
<protein>
    <submittedName>
        <fullName evidence="8">Beta-monoglucosyldiacylglycerol synthase</fullName>
        <ecNumber evidence="8">2.4.1.-</ecNumber>
    </submittedName>
</protein>
<dbReference type="InterPro" id="IPR037257">
    <property type="entry name" value="T2SS_E_N_sf"/>
</dbReference>
<proteinExistence type="predicted"/>
<dbReference type="PANTHER" id="PTHR43867:SF2">
    <property type="entry name" value="CELLULOSE SYNTHASE CATALYTIC SUBUNIT A [UDP-FORMING]"/>
    <property type="match status" value="1"/>
</dbReference>
<feature type="transmembrane region" description="Helical" evidence="7">
    <location>
        <begin position="465"/>
        <end position="486"/>
    </location>
</feature>
<dbReference type="EMBL" id="JYFE01000006">
    <property type="protein sequence ID" value="KIT18017.1"/>
    <property type="molecule type" value="Genomic_DNA"/>
</dbReference>
<dbReference type="SUPFAM" id="SSF160246">
    <property type="entry name" value="EspE N-terminal domain-like"/>
    <property type="match status" value="1"/>
</dbReference>
<evidence type="ECO:0000256" key="3">
    <source>
        <dbReference type="ARBA" id="ARBA00022679"/>
    </source>
</evidence>
<keyword evidence="4 7" id="KW-0812">Transmembrane</keyword>
<dbReference type="InterPro" id="IPR050321">
    <property type="entry name" value="Glycosyltr_2/OpgH_subfam"/>
</dbReference>
<dbReference type="OrthoDB" id="7431422at2"/>
<evidence type="ECO:0000256" key="6">
    <source>
        <dbReference type="ARBA" id="ARBA00023136"/>
    </source>
</evidence>
<dbReference type="Proteomes" id="UP000032232">
    <property type="component" value="Unassembled WGS sequence"/>
</dbReference>
<comment type="caution">
    <text evidence="8">The sequence shown here is derived from an EMBL/GenBank/DDBJ whole genome shotgun (WGS) entry which is preliminary data.</text>
</comment>
<keyword evidence="3 8" id="KW-0808">Transferase</keyword>
<dbReference type="Pfam" id="PF13641">
    <property type="entry name" value="Glyco_tranf_2_3"/>
    <property type="match status" value="1"/>
</dbReference>
<accession>A0A0D1CTB9</accession>
<feature type="transmembrane region" description="Helical" evidence="7">
    <location>
        <begin position="167"/>
        <end position="187"/>
    </location>
</feature>
<dbReference type="GO" id="GO:0016020">
    <property type="term" value="C:membrane"/>
    <property type="evidence" value="ECO:0007669"/>
    <property type="project" value="UniProtKB-SubCell"/>
</dbReference>
<keyword evidence="9" id="KW-1185">Reference proteome</keyword>
<evidence type="ECO:0000256" key="2">
    <source>
        <dbReference type="ARBA" id="ARBA00022676"/>
    </source>
</evidence>
<dbReference type="SUPFAM" id="SSF53448">
    <property type="entry name" value="Nucleotide-diphospho-sugar transferases"/>
    <property type="match status" value="1"/>
</dbReference>
<feature type="transmembrane region" description="Helical" evidence="7">
    <location>
        <begin position="506"/>
        <end position="530"/>
    </location>
</feature>
<evidence type="ECO:0000256" key="5">
    <source>
        <dbReference type="ARBA" id="ARBA00022989"/>
    </source>
</evidence>
<organism evidence="8 9">
    <name type="scientific">Jannaschia aquimarina</name>
    <dbReference type="NCBI Taxonomy" id="935700"/>
    <lineage>
        <taxon>Bacteria</taxon>
        <taxon>Pseudomonadati</taxon>
        <taxon>Pseudomonadota</taxon>
        <taxon>Alphaproteobacteria</taxon>
        <taxon>Rhodobacterales</taxon>
        <taxon>Roseobacteraceae</taxon>
        <taxon>Jannaschia</taxon>
    </lineage>
</organism>
<evidence type="ECO:0000256" key="1">
    <source>
        <dbReference type="ARBA" id="ARBA00004141"/>
    </source>
</evidence>
<evidence type="ECO:0000313" key="9">
    <source>
        <dbReference type="Proteomes" id="UP000032232"/>
    </source>
</evidence>
<name>A0A0D1CTB9_9RHOB</name>
<dbReference type="PATRIC" id="fig|935700.4.peg.267"/>
<evidence type="ECO:0000256" key="4">
    <source>
        <dbReference type="ARBA" id="ARBA00022692"/>
    </source>
</evidence>
<keyword evidence="5 7" id="KW-1133">Transmembrane helix</keyword>
<keyword evidence="6 7" id="KW-0472">Membrane</keyword>